<evidence type="ECO:0000256" key="1">
    <source>
        <dbReference type="ARBA" id="ARBA00004141"/>
    </source>
</evidence>
<evidence type="ECO:0000256" key="5">
    <source>
        <dbReference type="ARBA" id="ARBA00022989"/>
    </source>
</evidence>
<protein>
    <recommendedName>
        <fullName evidence="11">Vitamin K epoxide reductase domain-containing protein</fullName>
    </recommendedName>
</protein>
<name>A0A1F7ULP5_9BACT</name>
<dbReference type="EMBL" id="MGEH01000027">
    <property type="protein sequence ID" value="OGL78617.1"/>
    <property type="molecule type" value="Genomic_DNA"/>
</dbReference>
<evidence type="ECO:0000256" key="9">
    <source>
        <dbReference type="ARBA" id="ARBA00023284"/>
    </source>
</evidence>
<feature type="domain" description="Vitamin K epoxide reductase" evidence="11">
    <location>
        <begin position="8"/>
        <end position="143"/>
    </location>
</feature>
<dbReference type="AlphaFoldDB" id="A0A1F7ULP5"/>
<dbReference type="InterPro" id="IPR012932">
    <property type="entry name" value="VKOR"/>
</dbReference>
<evidence type="ECO:0000256" key="2">
    <source>
        <dbReference type="ARBA" id="ARBA00006214"/>
    </source>
</evidence>
<feature type="transmembrane region" description="Helical" evidence="10">
    <location>
        <begin position="160"/>
        <end position="181"/>
    </location>
</feature>
<sequence>MILSERRVILVRRVMLWAALVGLFVSTYLLIVYVTGGPIVCGAVRGCEIVRASTWATSFGVPRPLLGVVFYTAIIALLVWRAVYPHTRARFAYHLSMLAVAVGFIESSFLTFVQWLDIKAFCIWCLTSAAMATILFIVAWWDRKDPLEDTTALRELTFQFWSLAAAVVAGGIAILFLTVPLTDGERPRLEPPNIGPSV</sequence>
<dbReference type="Gene3D" id="1.20.1440.130">
    <property type="entry name" value="VKOR domain"/>
    <property type="match status" value="1"/>
</dbReference>
<evidence type="ECO:0000313" key="12">
    <source>
        <dbReference type="EMBL" id="OGL78617.1"/>
    </source>
</evidence>
<dbReference type="PANTHER" id="PTHR34573:SF1">
    <property type="entry name" value="VITAMIN K EPOXIDE REDUCTASE DOMAIN-CONTAINING PROTEIN"/>
    <property type="match status" value="1"/>
</dbReference>
<evidence type="ECO:0000256" key="3">
    <source>
        <dbReference type="ARBA" id="ARBA00022692"/>
    </source>
</evidence>
<keyword evidence="9" id="KW-0676">Redox-active center</keyword>
<feature type="transmembrane region" description="Helical" evidence="10">
    <location>
        <begin position="118"/>
        <end position="140"/>
    </location>
</feature>
<feature type="transmembrane region" description="Helical" evidence="10">
    <location>
        <begin position="65"/>
        <end position="84"/>
    </location>
</feature>
<evidence type="ECO:0000256" key="4">
    <source>
        <dbReference type="ARBA" id="ARBA00022719"/>
    </source>
</evidence>
<dbReference type="InterPro" id="IPR038354">
    <property type="entry name" value="VKOR_sf"/>
</dbReference>
<proteinExistence type="inferred from homology"/>
<dbReference type="PANTHER" id="PTHR34573">
    <property type="entry name" value="VKC DOMAIN-CONTAINING PROTEIN"/>
    <property type="match status" value="1"/>
</dbReference>
<evidence type="ECO:0000256" key="8">
    <source>
        <dbReference type="ARBA" id="ARBA00023157"/>
    </source>
</evidence>
<keyword evidence="3 10" id="KW-0812">Transmembrane</keyword>
<gene>
    <name evidence="12" type="ORF">A3E39_01630</name>
</gene>
<organism evidence="12 13">
    <name type="scientific">Candidatus Uhrbacteria bacterium RIFCSPHIGHO2_12_FULL_60_25</name>
    <dbReference type="NCBI Taxonomy" id="1802399"/>
    <lineage>
        <taxon>Bacteria</taxon>
        <taxon>Candidatus Uhriibacteriota</taxon>
    </lineage>
</organism>
<comment type="similarity">
    <text evidence="2">Belongs to the VKOR family.</text>
</comment>
<keyword evidence="4" id="KW-0874">Quinone</keyword>
<dbReference type="SMART" id="SM00756">
    <property type="entry name" value="VKc"/>
    <property type="match status" value="1"/>
</dbReference>
<keyword evidence="6" id="KW-0560">Oxidoreductase</keyword>
<dbReference type="InterPro" id="IPR044698">
    <property type="entry name" value="VKOR/LTO1"/>
</dbReference>
<comment type="subcellular location">
    <subcellularLocation>
        <location evidence="1">Membrane</location>
        <topology evidence="1">Multi-pass membrane protein</topology>
    </subcellularLocation>
</comment>
<evidence type="ECO:0000256" key="7">
    <source>
        <dbReference type="ARBA" id="ARBA00023136"/>
    </source>
</evidence>
<evidence type="ECO:0000313" key="13">
    <source>
        <dbReference type="Proteomes" id="UP000176603"/>
    </source>
</evidence>
<dbReference type="Proteomes" id="UP000176603">
    <property type="component" value="Unassembled WGS sequence"/>
</dbReference>
<evidence type="ECO:0000259" key="11">
    <source>
        <dbReference type="SMART" id="SM00756"/>
    </source>
</evidence>
<accession>A0A1F7ULP5</accession>
<dbReference type="GO" id="GO:0016491">
    <property type="term" value="F:oxidoreductase activity"/>
    <property type="evidence" value="ECO:0007669"/>
    <property type="project" value="UniProtKB-KW"/>
</dbReference>
<keyword evidence="7 10" id="KW-0472">Membrane</keyword>
<evidence type="ECO:0000256" key="6">
    <source>
        <dbReference type="ARBA" id="ARBA00023002"/>
    </source>
</evidence>
<dbReference type="Pfam" id="PF07884">
    <property type="entry name" value="VKOR"/>
    <property type="match status" value="1"/>
</dbReference>
<dbReference type="GO" id="GO:0048038">
    <property type="term" value="F:quinone binding"/>
    <property type="evidence" value="ECO:0007669"/>
    <property type="project" value="UniProtKB-KW"/>
</dbReference>
<dbReference type="CDD" id="cd12916">
    <property type="entry name" value="VKOR_1"/>
    <property type="match status" value="1"/>
</dbReference>
<comment type="caution">
    <text evidence="12">The sequence shown here is derived from an EMBL/GenBank/DDBJ whole genome shotgun (WGS) entry which is preliminary data.</text>
</comment>
<feature type="transmembrane region" description="Helical" evidence="10">
    <location>
        <begin position="14"/>
        <end position="34"/>
    </location>
</feature>
<feature type="transmembrane region" description="Helical" evidence="10">
    <location>
        <begin position="91"/>
        <end position="112"/>
    </location>
</feature>
<keyword evidence="5 10" id="KW-1133">Transmembrane helix</keyword>
<reference evidence="12 13" key="1">
    <citation type="journal article" date="2016" name="Nat. Commun.">
        <title>Thousands of microbial genomes shed light on interconnected biogeochemical processes in an aquifer system.</title>
        <authorList>
            <person name="Anantharaman K."/>
            <person name="Brown C.T."/>
            <person name="Hug L.A."/>
            <person name="Sharon I."/>
            <person name="Castelle C.J."/>
            <person name="Probst A.J."/>
            <person name="Thomas B.C."/>
            <person name="Singh A."/>
            <person name="Wilkins M.J."/>
            <person name="Karaoz U."/>
            <person name="Brodie E.L."/>
            <person name="Williams K.H."/>
            <person name="Hubbard S.S."/>
            <person name="Banfield J.F."/>
        </authorList>
    </citation>
    <scope>NUCLEOTIDE SEQUENCE [LARGE SCALE GENOMIC DNA]</scope>
</reference>
<dbReference type="GO" id="GO:0016020">
    <property type="term" value="C:membrane"/>
    <property type="evidence" value="ECO:0007669"/>
    <property type="project" value="UniProtKB-SubCell"/>
</dbReference>
<dbReference type="STRING" id="1802399.A3E39_01630"/>
<keyword evidence="8" id="KW-1015">Disulfide bond</keyword>
<evidence type="ECO:0000256" key="10">
    <source>
        <dbReference type="SAM" id="Phobius"/>
    </source>
</evidence>